<evidence type="ECO:0000313" key="2">
    <source>
        <dbReference type="EMBL" id="ELU41195.1"/>
    </source>
</evidence>
<gene>
    <name evidence="2" type="ORF">AG1IA_04775</name>
</gene>
<protein>
    <submittedName>
        <fullName evidence="2">Uncharacterized protein</fullName>
    </submittedName>
</protein>
<dbReference type="AlphaFoldDB" id="L8WT89"/>
<evidence type="ECO:0000256" key="1">
    <source>
        <dbReference type="SAM" id="MobiDB-lite"/>
    </source>
</evidence>
<feature type="compositionally biased region" description="Low complexity" evidence="1">
    <location>
        <begin position="254"/>
        <end position="263"/>
    </location>
</feature>
<feature type="compositionally biased region" description="Pro residues" evidence="1">
    <location>
        <begin position="264"/>
        <end position="274"/>
    </location>
</feature>
<dbReference type="OrthoDB" id="3220892at2759"/>
<dbReference type="Proteomes" id="UP000011668">
    <property type="component" value="Unassembled WGS sequence"/>
</dbReference>
<name>L8WT89_THACA</name>
<feature type="region of interest" description="Disordered" evidence="1">
    <location>
        <begin position="46"/>
        <end position="75"/>
    </location>
</feature>
<comment type="caution">
    <text evidence="2">The sequence shown here is derived from an EMBL/GenBank/DDBJ whole genome shotgun (WGS) entry which is preliminary data.</text>
</comment>
<proteinExistence type="predicted"/>
<evidence type="ECO:0000313" key="3">
    <source>
        <dbReference type="Proteomes" id="UP000011668"/>
    </source>
</evidence>
<accession>L8WT89</accession>
<feature type="compositionally biased region" description="Basic residues" evidence="1">
    <location>
        <begin position="54"/>
        <end position="66"/>
    </location>
</feature>
<dbReference type="STRING" id="983506.L8WT89"/>
<dbReference type="HOGENOM" id="CLU_360993_0_0_1"/>
<feature type="region of interest" description="Disordered" evidence="1">
    <location>
        <begin position="242"/>
        <end position="279"/>
    </location>
</feature>
<sequence>MNTIPFTTTEPSSPTTPLTPSYSDALRYLAEVAAAQEWTDALGAMRTSSSTKHIPARRRRHSRKAAKAAAGPPGLPSEIKELMVISVKIPDTPLAGPSSSTTPKPSLKLVPWTYPPIDEDAIAPPSPVAGEGPSMAMGFDIESFSYDSEVDTELETETETELETEVESDVGPLTHRPVIRVVTDDSEPTTPEFEAEAYTKCEPWPLVIPTPSTAVPKSTPIEIRPESPAIQLGKLVDQVFAEEEEDDDGGEWIYGPPSYYTSPPDSPHNTPAPTPQYTDDEYDESEIEIEHSFDLSTDPIATHHLRNDLEIIRPFSPDAPEITFTPPTWEAFFECMPPQDEAYGQLLALPGSTPLGPAELEHNTLVNRARIRRNPCSGAQECMWRGQWTPCCWACGGAAEGMDTSLPASQRTGWFVLAGQRWVMIRSVGPSTIAVSPCSPYRVEDLKRHTFLSLKPLSGTARVRSPRARRERKREALLVFSLLARRESQSSADPLRSYGAVVRLTGLVPFRRTRSSASTLLASCSGPSPPRCPLLVPPESIVVFLSGSLDCADKYRTQFRSVHFGGPELGLFDADAVDDHTHCAIIITMSATTKDILTHIRSTFNTHSPPQLTDLRPLIDVYISETAHLEPELDNGLLDIYSQAIDHSDVSHIATFIGVLYAFRMVLSSASIISWFDSLLRRALREPRLDLEAVKQAKDLVLMPLYDESETKAQLLRRRLVQLYVLDAPRENDSAVETMTQSADERAKMAVWKTNLEDLLVSDGFTRPKVSLQLV</sequence>
<reference evidence="2 3" key="1">
    <citation type="journal article" date="2013" name="Nat. Commun.">
        <title>The evolution and pathogenic mechanisms of the rice sheath blight pathogen.</title>
        <authorList>
            <person name="Zheng A."/>
            <person name="Lin R."/>
            <person name="Xu L."/>
            <person name="Qin P."/>
            <person name="Tang C."/>
            <person name="Ai P."/>
            <person name="Zhang D."/>
            <person name="Liu Y."/>
            <person name="Sun Z."/>
            <person name="Feng H."/>
            <person name="Wang Y."/>
            <person name="Chen Y."/>
            <person name="Liang X."/>
            <person name="Fu R."/>
            <person name="Li Q."/>
            <person name="Zhang J."/>
            <person name="Yu X."/>
            <person name="Xie Z."/>
            <person name="Ding L."/>
            <person name="Guan P."/>
            <person name="Tang J."/>
            <person name="Liang Y."/>
            <person name="Wang S."/>
            <person name="Deng Q."/>
            <person name="Li S."/>
            <person name="Zhu J."/>
            <person name="Wang L."/>
            <person name="Liu H."/>
            <person name="Li P."/>
        </authorList>
    </citation>
    <scope>NUCLEOTIDE SEQUENCE [LARGE SCALE GENOMIC DNA]</scope>
    <source>
        <strain evidence="3">AG-1 IA</strain>
    </source>
</reference>
<keyword evidence="3" id="KW-1185">Reference proteome</keyword>
<dbReference type="EMBL" id="AFRT01001109">
    <property type="protein sequence ID" value="ELU41195.1"/>
    <property type="molecule type" value="Genomic_DNA"/>
</dbReference>
<organism evidence="2 3">
    <name type="scientific">Thanatephorus cucumeris (strain AG1-IA)</name>
    <name type="common">Rice sheath blight fungus</name>
    <name type="synonym">Rhizoctonia solani</name>
    <dbReference type="NCBI Taxonomy" id="983506"/>
    <lineage>
        <taxon>Eukaryota</taxon>
        <taxon>Fungi</taxon>
        <taxon>Dikarya</taxon>
        <taxon>Basidiomycota</taxon>
        <taxon>Agaricomycotina</taxon>
        <taxon>Agaricomycetes</taxon>
        <taxon>Cantharellales</taxon>
        <taxon>Ceratobasidiaceae</taxon>
        <taxon>Rhizoctonia</taxon>
        <taxon>Rhizoctonia solani AG-1</taxon>
    </lineage>
</organism>